<dbReference type="PANTHER" id="PTHR22762:SF166">
    <property type="entry name" value="ALPHA-GLUCOSIDASE"/>
    <property type="match status" value="1"/>
</dbReference>
<feature type="domain" description="Glycosyl hydrolase family 31 C-terminal" evidence="8">
    <location>
        <begin position="536"/>
        <end position="622"/>
    </location>
</feature>
<protein>
    <submittedName>
        <fullName evidence="9">TIM-barrel domain-containing protein</fullName>
    </submittedName>
</protein>
<evidence type="ECO:0000256" key="4">
    <source>
        <dbReference type="RuleBase" id="RU361185"/>
    </source>
</evidence>
<feature type="domain" description="Glycoside hydrolase family 31 N-terminal" evidence="6">
    <location>
        <begin position="44"/>
        <end position="121"/>
    </location>
</feature>
<keyword evidence="2 4" id="KW-0378">Hydrolase</keyword>
<dbReference type="InterPro" id="IPR048395">
    <property type="entry name" value="Glyco_hydro_31_C"/>
</dbReference>
<dbReference type="Gene3D" id="2.60.40.1760">
    <property type="entry name" value="glycosyl hydrolase (family 31)"/>
    <property type="match status" value="1"/>
</dbReference>
<dbReference type="CDD" id="cd14752">
    <property type="entry name" value="GH31_N"/>
    <property type="match status" value="1"/>
</dbReference>
<dbReference type="PROSITE" id="PS00129">
    <property type="entry name" value="GLYCOSYL_HYDROL_F31_1"/>
    <property type="match status" value="1"/>
</dbReference>
<evidence type="ECO:0000259" key="7">
    <source>
        <dbReference type="Pfam" id="PF17137"/>
    </source>
</evidence>
<dbReference type="EMBL" id="CP158367">
    <property type="protein sequence ID" value="XBX75268.1"/>
    <property type="molecule type" value="Genomic_DNA"/>
</dbReference>
<accession>A0AAU7VNB9</accession>
<dbReference type="GO" id="GO:0004553">
    <property type="term" value="F:hydrolase activity, hydrolyzing O-glycosyl compounds"/>
    <property type="evidence" value="ECO:0007669"/>
    <property type="project" value="InterPro"/>
</dbReference>
<evidence type="ECO:0000259" key="6">
    <source>
        <dbReference type="Pfam" id="PF13802"/>
    </source>
</evidence>
<dbReference type="CDD" id="cd06604">
    <property type="entry name" value="GH31_glucosidase_II_MalA"/>
    <property type="match status" value="1"/>
</dbReference>
<feature type="domain" description="DUF5110" evidence="7">
    <location>
        <begin position="639"/>
        <end position="688"/>
    </location>
</feature>
<proteinExistence type="inferred from homology"/>
<dbReference type="Gene3D" id="2.60.40.4040">
    <property type="match status" value="1"/>
</dbReference>
<evidence type="ECO:0000313" key="9">
    <source>
        <dbReference type="EMBL" id="XBX75268.1"/>
    </source>
</evidence>
<dbReference type="PANTHER" id="PTHR22762">
    <property type="entry name" value="ALPHA-GLUCOSIDASE"/>
    <property type="match status" value="1"/>
</dbReference>
<dbReference type="AlphaFoldDB" id="A0AAU7VNB9"/>
<dbReference type="Gene3D" id="3.20.20.80">
    <property type="entry name" value="Glycosidases"/>
    <property type="match status" value="1"/>
</dbReference>
<keyword evidence="3 4" id="KW-0326">Glycosidase</keyword>
<name>A0AAU7VNB9_9FIRM</name>
<dbReference type="Pfam" id="PF21365">
    <property type="entry name" value="Glyco_hydro_31_3rd"/>
    <property type="match status" value="1"/>
</dbReference>
<organism evidence="9">
    <name type="scientific">Proteinivorax tanatarense</name>
    <dbReference type="NCBI Taxonomy" id="1260629"/>
    <lineage>
        <taxon>Bacteria</taxon>
        <taxon>Bacillati</taxon>
        <taxon>Bacillota</taxon>
        <taxon>Clostridia</taxon>
        <taxon>Eubacteriales</taxon>
        <taxon>Proteinivoracaceae</taxon>
        <taxon>Proteinivorax</taxon>
    </lineage>
</organism>
<evidence type="ECO:0000259" key="5">
    <source>
        <dbReference type="Pfam" id="PF01055"/>
    </source>
</evidence>
<dbReference type="GO" id="GO:0030246">
    <property type="term" value="F:carbohydrate binding"/>
    <property type="evidence" value="ECO:0007669"/>
    <property type="project" value="InterPro"/>
</dbReference>
<dbReference type="SUPFAM" id="SSF51445">
    <property type="entry name" value="(Trans)glycosidases"/>
    <property type="match status" value="1"/>
</dbReference>
<dbReference type="Pfam" id="PF17137">
    <property type="entry name" value="DUF5110"/>
    <property type="match status" value="1"/>
</dbReference>
<dbReference type="InterPro" id="IPR017853">
    <property type="entry name" value="GH"/>
</dbReference>
<sequence length="714" mass="82907">MKSYLMNDNVKVYRYGQPMETNIVQGRKVEKQGVDEIIKPKFENGKCRFDIKLQPDDMVYGLGGNLGGINKRGRRYESYCTDEPSHTDEKRALYGAHNFFIISGEENRGYFIDFPSRIKYDVGFSQLDKFSIQISGRDFCLYVIEGKSLEDITTNFLKIIGKAYIPPKWGFGYFQSRWGYKNKEEILEVHNSFKEKGIPLEGIYLDLDYMERFKVFSISTERFEGFKNLVASLKKDGTYLIPIIDAGVKVEKGYDVYEEGIEGEHFCKDEDGKPYVAAVWPGDVHFPDFFKEDTQRWFGLKYKVLTDAGIEGVWNDMNEPSIFYDEKSIKDALDLAVESKDKDMDAFSFFAAKDKFENIANKDEYYQRFYHQVGNQNISNDEVHNLYGYYMTKSANFGLSSLLKDKRFLLISRASSIGMHRYGGIWTGDNYSFWSHLDQNIKNMPSLNMCGFFYTGADTGGFGNDSYGEMLVRWLQFSVFTPLLRNHSAIGTQNQEPYAFGEKVTKECKKIIEARYRLLPYIYSEYMKSVNNFKLMFRPLSFEYDEDLAKEAEDQLFLGEELMIAPVYKANHKGRFVYLPEKMAEVTFDEGNERLEVKDSGIHYFNYKLSEFKFYLREDSILPHVASAMNVKSLSQQKLKVLAYVNARAEYNLYDDDGVSYDYKKGKVYNTKIKVAKTSQDYMIEVKNTNPFIKEAEFTIVNSDNKVIKKTIKL</sequence>
<evidence type="ECO:0000256" key="2">
    <source>
        <dbReference type="ARBA" id="ARBA00022801"/>
    </source>
</evidence>
<dbReference type="InterPro" id="IPR011013">
    <property type="entry name" value="Gal_mutarotase_sf_dom"/>
</dbReference>
<dbReference type="InterPro" id="IPR030458">
    <property type="entry name" value="Glyco_hydro_31_AS"/>
</dbReference>
<dbReference type="GO" id="GO:0005975">
    <property type="term" value="P:carbohydrate metabolic process"/>
    <property type="evidence" value="ECO:0007669"/>
    <property type="project" value="InterPro"/>
</dbReference>
<reference evidence="9" key="2">
    <citation type="submission" date="2024-06" db="EMBL/GenBank/DDBJ databases">
        <authorList>
            <person name="Petrova K.O."/>
            <person name="Toshchakov S.V."/>
            <person name="Boltjanskaja Y.V."/>
            <person name="Kevbrin V."/>
        </authorList>
    </citation>
    <scope>NUCLEOTIDE SEQUENCE</scope>
    <source>
        <strain evidence="9">Z-910T</strain>
    </source>
</reference>
<dbReference type="RefSeq" id="WP_350344013.1">
    <property type="nucleotide sequence ID" value="NZ_CP158367.1"/>
</dbReference>
<dbReference type="InterPro" id="IPR033403">
    <property type="entry name" value="DUF5110"/>
</dbReference>
<dbReference type="InterPro" id="IPR000322">
    <property type="entry name" value="Glyco_hydro_31_TIM"/>
</dbReference>
<feature type="domain" description="Glycoside hydrolase family 31 TIM barrel" evidence="5">
    <location>
        <begin position="164"/>
        <end position="524"/>
    </location>
</feature>
<dbReference type="SUPFAM" id="SSF74650">
    <property type="entry name" value="Galactose mutarotase-like"/>
    <property type="match status" value="1"/>
</dbReference>
<evidence type="ECO:0000256" key="3">
    <source>
        <dbReference type="ARBA" id="ARBA00023295"/>
    </source>
</evidence>
<dbReference type="Pfam" id="PF13802">
    <property type="entry name" value="Gal_mutarotas_2"/>
    <property type="match status" value="1"/>
</dbReference>
<dbReference type="InterPro" id="IPR025887">
    <property type="entry name" value="Glyco_hydro_31_N_dom"/>
</dbReference>
<dbReference type="SUPFAM" id="SSF51011">
    <property type="entry name" value="Glycosyl hydrolase domain"/>
    <property type="match status" value="1"/>
</dbReference>
<gene>
    <name evidence="9" type="ORF">PRVXT_000381</name>
</gene>
<evidence type="ECO:0000256" key="1">
    <source>
        <dbReference type="ARBA" id="ARBA00007806"/>
    </source>
</evidence>
<evidence type="ECO:0000259" key="8">
    <source>
        <dbReference type="Pfam" id="PF21365"/>
    </source>
</evidence>
<reference evidence="9" key="1">
    <citation type="journal article" date="2013" name="Extremophiles">
        <title>Proteinivorax tanatarense gen. nov., sp. nov., an anaerobic, haloalkaliphilic, proteolytic bacterium isolated from a decaying algal bloom, and proposal of Proteinivoraceae fam. nov.</title>
        <authorList>
            <person name="Kevbrin V."/>
            <person name="Boltyanskaya Y."/>
            <person name="Zhilina T."/>
            <person name="Kolganova T."/>
            <person name="Lavrentjeva E."/>
            <person name="Kuznetsov B."/>
        </authorList>
    </citation>
    <scope>NUCLEOTIDE SEQUENCE</scope>
    <source>
        <strain evidence="9">Z-910T</strain>
    </source>
</reference>
<comment type="similarity">
    <text evidence="1 4">Belongs to the glycosyl hydrolase 31 family.</text>
</comment>
<dbReference type="Pfam" id="PF01055">
    <property type="entry name" value="Glyco_hydro_31_2nd"/>
    <property type="match status" value="1"/>
</dbReference>